<evidence type="ECO:0000256" key="9">
    <source>
        <dbReference type="ARBA" id="ARBA00022723"/>
    </source>
</evidence>
<evidence type="ECO:0000259" key="16">
    <source>
        <dbReference type="PROSITE" id="PS51918"/>
    </source>
</evidence>
<evidence type="ECO:0000313" key="17">
    <source>
        <dbReference type="EMBL" id="SLM28168.1"/>
    </source>
</evidence>
<dbReference type="STRING" id="1246637.MTBBW1_1270018"/>
<dbReference type="InterPro" id="IPR058240">
    <property type="entry name" value="rSAM_sf"/>
</dbReference>
<feature type="domain" description="Radical SAM core" evidence="16">
    <location>
        <begin position="222"/>
        <end position="434"/>
    </location>
</feature>
<dbReference type="SFLD" id="SFLDF00283">
    <property type="entry name" value="L-lysine_2_3-aminomutase_(LAM"/>
    <property type="match status" value="1"/>
</dbReference>
<dbReference type="NCBIfam" id="TIGR00238">
    <property type="entry name" value="KamA family radical SAM protein"/>
    <property type="match status" value="1"/>
</dbReference>
<dbReference type="Gene3D" id="6.10.140.1170">
    <property type="match status" value="1"/>
</dbReference>
<keyword evidence="8" id="KW-0949">S-adenosyl-L-methionine</keyword>
<evidence type="ECO:0000256" key="14">
    <source>
        <dbReference type="PIRSR" id="PIRSR603739-50"/>
    </source>
</evidence>
<dbReference type="Pfam" id="PF12544">
    <property type="entry name" value="LAM_C"/>
    <property type="match status" value="1"/>
</dbReference>
<evidence type="ECO:0000256" key="6">
    <source>
        <dbReference type="ARBA" id="ARBA00022363"/>
    </source>
</evidence>
<comment type="cofactor">
    <cofactor evidence="2 14">
        <name>pyridoxal 5'-phosphate</name>
        <dbReference type="ChEBI" id="CHEBI:597326"/>
    </cofactor>
</comment>
<evidence type="ECO:0000256" key="13">
    <source>
        <dbReference type="ARBA" id="ARBA00023235"/>
    </source>
</evidence>
<dbReference type="InterPro" id="IPR007197">
    <property type="entry name" value="rSAM"/>
</dbReference>
<comment type="similarity">
    <text evidence="4">Belongs to the radical SAM superfamily. KamA family.</text>
</comment>
<reference evidence="17 18" key="1">
    <citation type="submission" date="2017-03" db="EMBL/GenBank/DDBJ databases">
        <authorList>
            <person name="Afonso C.L."/>
            <person name="Miller P.J."/>
            <person name="Scott M.A."/>
            <person name="Spackman E."/>
            <person name="Goraichik I."/>
            <person name="Dimitrov K.M."/>
            <person name="Suarez D.L."/>
            <person name="Swayne D.E."/>
        </authorList>
    </citation>
    <scope>NUCLEOTIDE SEQUENCE [LARGE SCALE GENOMIC DNA]</scope>
    <source>
        <strain evidence="17">PRJEB14757</strain>
    </source>
</reference>
<dbReference type="RefSeq" id="WP_245809400.1">
    <property type="nucleotide sequence ID" value="NZ_LT828547.1"/>
</dbReference>
<dbReference type="Proteomes" id="UP000191931">
    <property type="component" value="Unassembled WGS sequence"/>
</dbReference>
<evidence type="ECO:0000313" key="18">
    <source>
        <dbReference type="Proteomes" id="UP000191931"/>
    </source>
</evidence>
<accession>A0A1W1H708</accession>
<keyword evidence="10 14" id="KW-0663">Pyridoxal phosphate</keyword>
<evidence type="ECO:0000256" key="2">
    <source>
        <dbReference type="ARBA" id="ARBA00001933"/>
    </source>
</evidence>
<comment type="cofactor">
    <cofactor evidence="3">
        <name>[4Fe-4S] cluster</name>
        <dbReference type="ChEBI" id="CHEBI:49883"/>
    </cofactor>
</comment>
<evidence type="ECO:0000256" key="5">
    <source>
        <dbReference type="ARBA" id="ARBA00012144"/>
    </source>
</evidence>
<dbReference type="PROSITE" id="PS51918">
    <property type="entry name" value="RADICAL_SAM"/>
    <property type="match status" value="1"/>
</dbReference>
<dbReference type="SFLD" id="SFLDG01070">
    <property type="entry name" value="PLP-dependent"/>
    <property type="match status" value="1"/>
</dbReference>
<dbReference type="CDD" id="cd01335">
    <property type="entry name" value="Radical_SAM"/>
    <property type="match status" value="1"/>
</dbReference>
<feature type="modified residue" description="N6-(pyridoxal phosphate)lysine" evidence="14">
    <location>
        <position position="448"/>
    </location>
</feature>
<evidence type="ECO:0000256" key="1">
    <source>
        <dbReference type="ARBA" id="ARBA00000911"/>
    </source>
</evidence>
<dbReference type="InterPro" id="IPR003739">
    <property type="entry name" value="Lys_aminomutase/Glu_NH3_mut"/>
</dbReference>
<dbReference type="PANTHER" id="PTHR30538:SF1">
    <property type="entry name" value="L-LYSINE 2,3-AMINOMUTASE"/>
    <property type="match status" value="1"/>
</dbReference>
<sequence>MQEGQAVPAEKAMLFDDDEPPSRGRFINHPDNFSKIIDSTDYLDSGFPNASASSLDSSDSNHFHNDANHFQHVVPSAFDSVTLKQTTTIPAARLNINQLKINRRISNPRSTPQTRAFRRKFYSDVTDREWNDWQWQISNRIKTYEKLSRMLVLSPDESLVNTESQLPLSITPYYLSLISANDPDQPLRRSVVPRMDEWIKMSCESDDPLGEDHQSPIPGLVHRYPDRVLFLLLDFCSTYCRYCTRSRVVGHGGIHAGRSRWEKAIEYIRNTPTIRDVLLSGGDPLTLSDDRLEWVLSRLRTIPHVEVIRIGTKVPAVLPQRITPKLVKMLKKYHPLWMSLHFTHPDECTPETHKACTMLADAGIPLGSQSVLLKGINDSVGTMRQLVQNLMKMRVRPYYLYQCDPITGSGHFRTTIDKGLEIIQGLRGFTTGYAVPTYVIDAPGGGGKIPLMPNYVQEHTPEELVLKNYENRMFRYPDPVNELENVPANNSVSLPVNNSVSLPVNNSVTLPVNRYRNSNDRALNNKNIYETSLFSEKGGAS</sequence>
<dbReference type="SFLD" id="SFLDS00029">
    <property type="entry name" value="Radical_SAM"/>
    <property type="match status" value="1"/>
</dbReference>
<keyword evidence="13 17" id="KW-0413">Isomerase</keyword>
<evidence type="ECO:0000256" key="11">
    <source>
        <dbReference type="ARBA" id="ARBA00023004"/>
    </source>
</evidence>
<evidence type="ECO:0000256" key="12">
    <source>
        <dbReference type="ARBA" id="ARBA00023014"/>
    </source>
</evidence>
<evidence type="ECO:0000256" key="15">
    <source>
        <dbReference type="SAM" id="MobiDB-lite"/>
    </source>
</evidence>
<evidence type="ECO:0000256" key="3">
    <source>
        <dbReference type="ARBA" id="ARBA00001966"/>
    </source>
</evidence>
<dbReference type="InterPro" id="IPR013785">
    <property type="entry name" value="Aldolase_TIM"/>
</dbReference>
<dbReference type="SUPFAM" id="SSF102114">
    <property type="entry name" value="Radical SAM enzymes"/>
    <property type="match status" value="1"/>
</dbReference>
<evidence type="ECO:0000256" key="8">
    <source>
        <dbReference type="ARBA" id="ARBA00022691"/>
    </source>
</evidence>
<evidence type="ECO:0000256" key="7">
    <source>
        <dbReference type="ARBA" id="ARBA00022485"/>
    </source>
</evidence>
<feature type="region of interest" description="Disordered" evidence="15">
    <location>
        <begin position="1"/>
        <end position="30"/>
    </location>
</feature>
<dbReference type="Pfam" id="PF04055">
    <property type="entry name" value="Radical_SAM"/>
    <property type="match status" value="1"/>
</dbReference>
<dbReference type="EC" id="5.4.3.2" evidence="5"/>
<proteinExistence type="inferred from homology"/>
<evidence type="ECO:0000256" key="4">
    <source>
        <dbReference type="ARBA" id="ARBA00008703"/>
    </source>
</evidence>
<keyword evidence="18" id="KW-1185">Reference proteome</keyword>
<keyword evidence="11" id="KW-0408">Iron</keyword>
<dbReference type="PANTHER" id="PTHR30538">
    <property type="entry name" value="LYSINE 2,3-AMINOMUTASE-RELATED"/>
    <property type="match status" value="1"/>
</dbReference>
<gene>
    <name evidence="17" type="ORF">MTBBW1_1270018</name>
</gene>
<keyword evidence="12" id="KW-0411">Iron-sulfur</keyword>
<evidence type="ECO:0000256" key="10">
    <source>
        <dbReference type="ARBA" id="ARBA00022898"/>
    </source>
</evidence>
<dbReference type="GO" id="GO:0050066">
    <property type="term" value="F:L-lysine 2,3-aminomutase activity"/>
    <property type="evidence" value="ECO:0007669"/>
    <property type="project" value="UniProtKB-EC"/>
</dbReference>
<dbReference type="GO" id="GO:0046872">
    <property type="term" value="F:metal ion binding"/>
    <property type="evidence" value="ECO:0007669"/>
    <property type="project" value="UniProtKB-KW"/>
</dbReference>
<keyword evidence="7" id="KW-0004">4Fe-4S</keyword>
<dbReference type="GO" id="GO:0051539">
    <property type="term" value="F:4 iron, 4 sulfur cluster binding"/>
    <property type="evidence" value="ECO:0007669"/>
    <property type="project" value="UniProtKB-KW"/>
</dbReference>
<dbReference type="EMBL" id="FWEV01000032">
    <property type="protein sequence ID" value="SLM28168.1"/>
    <property type="molecule type" value="Genomic_DNA"/>
</dbReference>
<dbReference type="AlphaFoldDB" id="A0A1W1H708"/>
<comment type="catalytic activity">
    <reaction evidence="1">
        <text>L-lysine = (3S)-3,6-diaminohexanoate</text>
        <dbReference type="Rhea" id="RHEA:19177"/>
        <dbReference type="ChEBI" id="CHEBI:32551"/>
        <dbReference type="ChEBI" id="CHEBI:57434"/>
        <dbReference type="EC" id="5.4.3.2"/>
    </reaction>
</comment>
<keyword evidence="9" id="KW-0479">Metal-binding</keyword>
<organism evidence="17 18">
    <name type="scientific">Desulfamplus magnetovallimortis</name>
    <dbReference type="NCBI Taxonomy" id="1246637"/>
    <lineage>
        <taxon>Bacteria</taxon>
        <taxon>Pseudomonadati</taxon>
        <taxon>Thermodesulfobacteriota</taxon>
        <taxon>Desulfobacteria</taxon>
        <taxon>Desulfobacterales</taxon>
        <taxon>Desulfobacteraceae</taxon>
        <taxon>Desulfamplus</taxon>
    </lineage>
</organism>
<dbReference type="InterPro" id="IPR022459">
    <property type="entry name" value="Lysine_aminomutase"/>
</dbReference>
<dbReference type="InterPro" id="IPR025895">
    <property type="entry name" value="LAM_C_dom"/>
</dbReference>
<protein>
    <recommendedName>
        <fullName evidence="6">L-lysine 2,3-aminomutase</fullName>
        <ecNumber evidence="5">5.4.3.2</ecNumber>
    </recommendedName>
</protein>
<dbReference type="Gene3D" id="3.20.20.70">
    <property type="entry name" value="Aldolase class I"/>
    <property type="match status" value="1"/>
</dbReference>
<name>A0A1W1H708_9BACT</name>